<dbReference type="Gene3D" id="1.10.620.20">
    <property type="entry name" value="Ribonucleotide Reductase, subunit A"/>
    <property type="match status" value="1"/>
</dbReference>
<comment type="caution">
    <text evidence="2">The sequence shown here is derived from an EMBL/GenBank/DDBJ whole genome shotgun (WGS) entry which is preliminary data.</text>
</comment>
<feature type="chain" id="PRO_5016859931" evidence="1">
    <location>
        <begin position="30"/>
        <end position="86"/>
    </location>
</feature>
<dbReference type="EMBL" id="QNRR01000004">
    <property type="protein sequence ID" value="RBP44205.1"/>
    <property type="molecule type" value="Genomic_DNA"/>
</dbReference>
<dbReference type="InterPro" id="IPR012348">
    <property type="entry name" value="RNR-like"/>
</dbReference>
<organism evidence="2 3">
    <name type="scientific">Roseimicrobium gellanilyticum</name>
    <dbReference type="NCBI Taxonomy" id="748857"/>
    <lineage>
        <taxon>Bacteria</taxon>
        <taxon>Pseudomonadati</taxon>
        <taxon>Verrucomicrobiota</taxon>
        <taxon>Verrucomicrobiia</taxon>
        <taxon>Verrucomicrobiales</taxon>
        <taxon>Verrucomicrobiaceae</taxon>
        <taxon>Roseimicrobium</taxon>
    </lineage>
</organism>
<sequence>MKTKLTTYLSTLLLGAALVATSIPATASAADVKPYTLKTCVVSGNELGSMGKVVTKTYEGQEVKFCCKPCIKKFDANPAKYLSKLK</sequence>
<reference evidence="2 3" key="1">
    <citation type="submission" date="2018-06" db="EMBL/GenBank/DDBJ databases">
        <title>Genomic Encyclopedia of Type Strains, Phase IV (KMG-IV): sequencing the most valuable type-strain genomes for metagenomic binning, comparative biology and taxonomic classification.</title>
        <authorList>
            <person name="Goeker M."/>
        </authorList>
    </citation>
    <scope>NUCLEOTIDE SEQUENCE [LARGE SCALE GENOMIC DNA]</scope>
    <source>
        <strain evidence="2 3">DSM 25532</strain>
    </source>
</reference>
<dbReference type="Proteomes" id="UP000253426">
    <property type="component" value="Unassembled WGS sequence"/>
</dbReference>
<keyword evidence="1" id="KW-0732">Signal</keyword>
<dbReference type="GO" id="GO:0016491">
    <property type="term" value="F:oxidoreductase activity"/>
    <property type="evidence" value="ECO:0007669"/>
    <property type="project" value="InterPro"/>
</dbReference>
<proteinExistence type="predicted"/>
<evidence type="ECO:0000313" key="3">
    <source>
        <dbReference type="Proteomes" id="UP000253426"/>
    </source>
</evidence>
<name>A0A366HNP7_9BACT</name>
<protein>
    <submittedName>
        <fullName evidence="2">YHS domain-containing protein</fullName>
    </submittedName>
</protein>
<feature type="signal peptide" evidence="1">
    <location>
        <begin position="1"/>
        <end position="29"/>
    </location>
</feature>
<dbReference type="OrthoDB" id="200209at2"/>
<gene>
    <name evidence="2" type="ORF">DES53_10424</name>
</gene>
<accession>A0A366HNP7</accession>
<dbReference type="RefSeq" id="WP_113958632.1">
    <property type="nucleotide sequence ID" value="NZ_QNRR01000004.1"/>
</dbReference>
<evidence type="ECO:0000313" key="2">
    <source>
        <dbReference type="EMBL" id="RBP44205.1"/>
    </source>
</evidence>
<keyword evidence="3" id="KW-1185">Reference proteome</keyword>
<evidence type="ECO:0000256" key="1">
    <source>
        <dbReference type="SAM" id="SignalP"/>
    </source>
</evidence>
<dbReference type="AlphaFoldDB" id="A0A366HNP7"/>